<dbReference type="Pfam" id="PF14076">
    <property type="entry name" value="DUF4258"/>
    <property type="match status" value="1"/>
</dbReference>
<evidence type="ECO:0008006" key="4">
    <source>
        <dbReference type="Google" id="ProtNLM"/>
    </source>
</evidence>
<protein>
    <recommendedName>
        <fullName evidence="4">DUF4258 domain-containing protein</fullName>
    </recommendedName>
</protein>
<accession>A0A7W8NCV5</accession>
<evidence type="ECO:0000256" key="1">
    <source>
        <dbReference type="SAM" id="MobiDB-lite"/>
    </source>
</evidence>
<feature type="region of interest" description="Disordered" evidence="1">
    <location>
        <begin position="61"/>
        <end position="82"/>
    </location>
</feature>
<dbReference type="Proteomes" id="UP000552709">
    <property type="component" value="Unassembled WGS sequence"/>
</dbReference>
<evidence type="ECO:0000313" key="3">
    <source>
        <dbReference type="Proteomes" id="UP000552709"/>
    </source>
</evidence>
<keyword evidence="3" id="KW-1185">Reference proteome</keyword>
<sequence>MTKQSSKPLGMNHNRQGGRRALPAAPQTPTQSKGQPQSALLAEVQTGTDLLALRAQLSRAEKAARRAPTPLPPRAVRAAPVKPQREVELAGVATDEFSLSRAHAQLRDAVYDTRYHLCPHAIGHARAEGFLEHDIINVLLSGRVRAVYPEDRRWLVCGSFEACGVALPLHVVAQYHRDGHLDIVTAFVPKHPHHIISRARLAVMLRYDDEQIRAHTSTPGAKAGTRGRGRWKR</sequence>
<feature type="region of interest" description="Disordered" evidence="1">
    <location>
        <begin position="1"/>
        <end position="41"/>
    </location>
</feature>
<name>A0A7W8NCV5_9DEIO</name>
<organism evidence="2 3">
    <name type="scientific">Deinococcus humi</name>
    <dbReference type="NCBI Taxonomy" id="662880"/>
    <lineage>
        <taxon>Bacteria</taxon>
        <taxon>Thermotogati</taxon>
        <taxon>Deinococcota</taxon>
        <taxon>Deinococci</taxon>
        <taxon>Deinococcales</taxon>
        <taxon>Deinococcaceae</taxon>
        <taxon>Deinococcus</taxon>
    </lineage>
</organism>
<comment type="caution">
    <text evidence="2">The sequence shown here is derived from an EMBL/GenBank/DDBJ whole genome shotgun (WGS) entry which is preliminary data.</text>
</comment>
<reference evidence="2 3" key="1">
    <citation type="submission" date="2020-08" db="EMBL/GenBank/DDBJ databases">
        <title>Genomic Encyclopedia of Type Strains, Phase IV (KMG-IV): sequencing the most valuable type-strain genomes for metagenomic binning, comparative biology and taxonomic classification.</title>
        <authorList>
            <person name="Goeker M."/>
        </authorList>
    </citation>
    <scope>NUCLEOTIDE SEQUENCE [LARGE SCALE GENOMIC DNA]</scope>
    <source>
        <strain evidence="2 3">DSM 27939</strain>
    </source>
</reference>
<dbReference type="RefSeq" id="WP_229790047.1">
    <property type="nucleotide sequence ID" value="NZ_JACHFL010000003.1"/>
</dbReference>
<dbReference type="AlphaFoldDB" id="A0A7W8NCV5"/>
<dbReference type="EMBL" id="JACHFL010000003">
    <property type="protein sequence ID" value="MBB5362624.1"/>
    <property type="molecule type" value="Genomic_DNA"/>
</dbReference>
<evidence type="ECO:0000313" key="2">
    <source>
        <dbReference type="EMBL" id="MBB5362624.1"/>
    </source>
</evidence>
<proteinExistence type="predicted"/>
<dbReference type="InterPro" id="IPR025354">
    <property type="entry name" value="DUF4258"/>
</dbReference>
<feature type="compositionally biased region" description="Polar residues" evidence="1">
    <location>
        <begin position="27"/>
        <end position="38"/>
    </location>
</feature>
<gene>
    <name evidence="2" type="ORF">HNQ08_001719</name>
</gene>